<dbReference type="RefSeq" id="WP_345865783.1">
    <property type="nucleotide sequence ID" value="NZ_JBDIMF010000006.1"/>
</dbReference>
<comment type="caution">
    <text evidence="2">The sequence shown here is derived from an EMBL/GenBank/DDBJ whole genome shotgun (WGS) entry which is preliminary data.</text>
</comment>
<dbReference type="InterPro" id="IPR049503">
    <property type="entry name" value="AbiJ_NTD4"/>
</dbReference>
<sequence>MNDENAAATPLDRTRVTFRQAEGADPLPAQLALGVISPALEARLWALMYRHLKKAAVYIDYSDTTLGGSWRSILDDWFILHEHWPIDYIASKFDVILSQVKSIVTSRNYLDVFEFIQFVIRHKQCPYGFDSQINSALLGTMAAYRVINDTVMPIVSAVEAKAVLTAFADLEASEYNGARAHLRKAGELLTKGSFAESVRESIHSVEAVARHLEPTASTLGPALHKLQTTVTLNPNMKRGFNALYDYTSDEQGIRHALIDQGAPVVDETDALYMFGACASFVTYLIRKSKA</sequence>
<dbReference type="EMBL" id="JBDIMF010000006">
    <property type="protein sequence ID" value="MEN2787568.1"/>
    <property type="molecule type" value="Genomic_DNA"/>
</dbReference>
<evidence type="ECO:0000313" key="3">
    <source>
        <dbReference type="Proteomes" id="UP001404104"/>
    </source>
</evidence>
<proteinExistence type="predicted"/>
<feature type="domain" description="HEPN AbiJ-N-terminal" evidence="1">
    <location>
        <begin position="27"/>
        <end position="168"/>
    </location>
</feature>
<reference evidence="2 3" key="1">
    <citation type="submission" date="2024-05" db="EMBL/GenBank/DDBJ databases">
        <authorList>
            <person name="Liu Q."/>
            <person name="Xin Y.-H."/>
        </authorList>
    </citation>
    <scope>NUCLEOTIDE SEQUENCE [LARGE SCALE GENOMIC DNA]</scope>
    <source>
        <strain evidence="2 3">CGMCC 1.15349</strain>
    </source>
</reference>
<evidence type="ECO:0000259" key="1">
    <source>
        <dbReference type="Pfam" id="PF18863"/>
    </source>
</evidence>
<evidence type="ECO:0000313" key="2">
    <source>
        <dbReference type="EMBL" id="MEN2787568.1"/>
    </source>
</evidence>
<gene>
    <name evidence="2" type="ORF">ABC969_14205</name>
</gene>
<keyword evidence="3" id="KW-1185">Reference proteome</keyword>
<protein>
    <recommendedName>
        <fullName evidence="1">HEPN AbiJ-N-terminal domain-containing protein</fullName>
    </recommendedName>
</protein>
<dbReference type="Proteomes" id="UP001404104">
    <property type="component" value="Unassembled WGS sequence"/>
</dbReference>
<name>A0ABU9XVI9_9SPHN</name>
<organism evidence="2 3">
    <name type="scientific">Sphingomonas qilianensis</name>
    <dbReference type="NCBI Taxonomy" id="1736690"/>
    <lineage>
        <taxon>Bacteria</taxon>
        <taxon>Pseudomonadati</taxon>
        <taxon>Pseudomonadota</taxon>
        <taxon>Alphaproteobacteria</taxon>
        <taxon>Sphingomonadales</taxon>
        <taxon>Sphingomonadaceae</taxon>
        <taxon>Sphingomonas</taxon>
    </lineage>
</organism>
<accession>A0ABU9XVI9</accession>
<dbReference type="Pfam" id="PF18863">
    <property type="entry name" value="AbiJ_NTD4"/>
    <property type="match status" value="1"/>
</dbReference>